<name>A0A2T0NAQ2_9ACTN</name>
<evidence type="ECO:0000313" key="3">
    <source>
        <dbReference type="Proteomes" id="UP000238312"/>
    </source>
</evidence>
<dbReference type="NCBIfam" id="NF040521">
    <property type="entry name" value="C45_proenzyme"/>
    <property type="match status" value="1"/>
</dbReference>
<dbReference type="Proteomes" id="UP000238312">
    <property type="component" value="Unassembled WGS sequence"/>
</dbReference>
<gene>
    <name evidence="2" type="ORF">B0I32_101128</name>
</gene>
<dbReference type="SUPFAM" id="SSF56235">
    <property type="entry name" value="N-terminal nucleophile aminohydrolases (Ntn hydrolases)"/>
    <property type="match status" value="1"/>
</dbReference>
<accession>A0A2T0NAQ2</accession>
<protein>
    <submittedName>
        <fullName evidence="2">Acyl-CoA:6-aminopenicillanic acid acyl transferase</fullName>
    </submittedName>
</protein>
<feature type="domain" description="Peptidase C45 hydrolase" evidence="1">
    <location>
        <begin position="117"/>
        <end position="352"/>
    </location>
</feature>
<proteinExistence type="predicted"/>
<dbReference type="GO" id="GO:0016740">
    <property type="term" value="F:transferase activity"/>
    <property type="evidence" value="ECO:0007669"/>
    <property type="project" value="UniProtKB-KW"/>
</dbReference>
<dbReference type="InterPro" id="IPR047794">
    <property type="entry name" value="C45_proenzyme-like"/>
</dbReference>
<reference evidence="2 3" key="1">
    <citation type="submission" date="2018-03" db="EMBL/GenBank/DDBJ databases">
        <title>Genomic Encyclopedia of Type Strains, Phase III (KMG-III): the genomes of soil and plant-associated and newly described type strains.</title>
        <authorList>
            <person name="Whitman W."/>
        </authorList>
    </citation>
    <scope>NUCLEOTIDE SEQUENCE [LARGE SCALE GENOMIC DNA]</scope>
    <source>
        <strain evidence="2 3">CGMCC 4.7104</strain>
    </source>
</reference>
<sequence>MKNLTHVAGGKNDFQLVRHLTLAGGQVEIGRALAEEARRLGWAPTPIDPVVGRARRTWFERHWPQHHARMDGAAAALGLDPDQDELALDALAFVPEGSGCSAMWIPPSAAADGHGRAGRNYDFFPTTTSEIMGGTPGPGELPMASRPYVITTLPDEGLASVVLTMNELDGCMDGINAAGLAVMLLVADFEHAEPPKGPATPQVGLASVQLPRFLVDTCANADQAKQALLGAKHYDFGVALHYLVADAYGQAFVWERGTDGSEHVIDLGDAPLCVTNHLLHRHPDPARLPADGPHSFGTFGRLRTLYDRASSVMTAEDVRDGMDAVRQPETGDLPFRTLWTTVFDTAARTLSARFYLGDGGRYSEELVFSADGSAR</sequence>
<organism evidence="2 3">
    <name type="scientific">Nonomuraea fuscirosea</name>
    <dbReference type="NCBI Taxonomy" id="1291556"/>
    <lineage>
        <taxon>Bacteria</taxon>
        <taxon>Bacillati</taxon>
        <taxon>Actinomycetota</taxon>
        <taxon>Actinomycetes</taxon>
        <taxon>Streptosporangiales</taxon>
        <taxon>Streptosporangiaceae</taxon>
        <taxon>Nonomuraea</taxon>
    </lineage>
</organism>
<keyword evidence="3" id="KW-1185">Reference proteome</keyword>
<dbReference type="Pfam" id="PF03417">
    <property type="entry name" value="AAT"/>
    <property type="match status" value="1"/>
</dbReference>
<dbReference type="Gene3D" id="3.60.60.10">
    <property type="entry name" value="Penicillin V Acylase, Chain A"/>
    <property type="match status" value="1"/>
</dbReference>
<dbReference type="EMBL" id="PVNG01000001">
    <property type="protein sequence ID" value="PRX70043.1"/>
    <property type="molecule type" value="Genomic_DNA"/>
</dbReference>
<dbReference type="InterPro" id="IPR005079">
    <property type="entry name" value="Peptidase_C45_hydrolase"/>
</dbReference>
<evidence type="ECO:0000259" key="1">
    <source>
        <dbReference type="Pfam" id="PF03417"/>
    </source>
</evidence>
<dbReference type="RefSeq" id="WP_219911579.1">
    <property type="nucleotide sequence ID" value="NZ_PVNG01000001.1"/>
</dbReference>
<dbReference type="AlphaFoldDB" id="A0A2T0NAQ2"/>
<comment type="caution">
    <text evidence="2">The sequence shown here is derived from an EMBL/GenBank/DDBJ whole genome shotgun (WGS) entry which is preliminary data.</text>
</comment>
<keyword evidence="2" id="KW-0808">Transferase</keyword>
<dbReference type="InterPro" id="IPR029055">
    <property type="entry name" value="Ntn_hydrolases_N"/>
</dbReference>
<evidence type="ECO:0000313" key="2">
    <source>
        <dbReference type="EMBL" id="PRX70043.1"/>
    </source>
</evidence>